<dbReference type="SUPFAM" id="SSF102405">
    <property type="entry name" value="MCP/YpsA-like"/>
    <property type="match status" value="1"/>
</dbReference>
<dbReference type="AlphaFoldDB" id="A0A1W1WQB6"/>
<dbReference type="STRING" id="1069081.SAMN05660197_0156"/>
<evidence type="ECO:0000313" key="3">
    <source>
        <dbReference type="Proteomes" id="UP000192602"/>
    </source>
</evidence>
<dbReference type="RefSeq" id="WP_159445281.1">
    <property type="nucleotide sequence ID" value="NZ_AP026671.1"/>
</dbReference>
<gene>
    <name evidence="2" type="ORF">SAMN05660197_0156</name>
</gene>
<dbReference type="Gene3D" id="3.40.50.450">
    <property type="match status" value="1"/>
</dbReference>
<name>A0A1W1WQB6_9BACT</name>
<proteinExistence type="predicted"/>
<dbReference type="GO" id="GO:0009294">
    <property type="term" value="P:DNA-mediated transformation"/>
    <property type="evidence" value="ECO:0007669"/>
    <property type="project" value="InterPro"/>
</dbReference>
<keyword evidence="3" id="KW-1185">Reference proteome</keyword>
<evidence type="ECO:0000259" key="1">
    <source>
        <dbReference type="Pfam" id="PF02481"/>
    </source>
</evidence>
<reference evidence="3" key="1">
    <citation type="submission" date="2017-04" db="EMBL/GenBank/DDBJ databases">
        <authorList>
            <person name="Varghese N."/>
            <person name="Submissions S."/>
        </authorList>
    </citation>
    <scope>NUCLEOTIDE SEQUENCE [LARGE SCALE GENOMIC DNA]</scope>
    <source>
        <strain evidence="3">DSM 16512</strain>
    </source>
</reference>
<dbReference type="Pfam" id="PF02481">
    <property type="entry name" value="DNA_processg_A"/>
    <property type="match status" value="1"/>
</dbReference>
<dbReference type="EMBL" id="FWWZ01000001">
    <property type="protein sequence ID" value="SMC08405.1"/>
    <property type="molecule type" value="Genomic_DNA"/>
</dbReference>
<feature type="domain" description="Smf/DprA SLOG" evidence="1">
    <location>
        <begin position="41"/>
        <end position="165"/>
    </location>
</feature>
<dbReference type="InterPro" id="IPR057666">
    <property type="entry name" value="DrpA_SLOG"/>
</dbReference>
<protein>
    <submittedName>
        <fullName evidence="2">Predicted Rossmann fold nucleotide-binding protein involved in DNA uptake</fullName>
    </submittedName>
</protein>
<organism evidence="2 3">
    <name type="scientific">Nitratiruptor tergarcus DSM 16512</name>
    <dbReference type="NCBI Taxonomy" id="1069081"/>
    <lineage>
        <taxon>Bacteria</taxon>
        <taxon>Pseudomonadati</taxon>
        <taxon>Campylobacterota</taxon>
        <taxon>Epsilonproteobacteria</taxon>
        <taxon>Nautiliales</taxon>
        <taxon>Nitratiruptoraceae</taxon>
        <taxon>Nitratiruptor</taxon>
    </lineage>
</organism>
<dbReference type="Proteomes" id="UP000192602">
    <property type="component" value="Unassembled WGS sequence"/>
</dbReference>
<evidence type="ECO:0000313" key="2">
    <source>
        <dbReference type="EMBL" id="SMC08405.1"/>
    </source>
</evidence>
<dbReference type="OrthoDB" id="5373175at2"/>
<sequence>MKIAITGHVNIEKANGKKLIDYRKYDEEVFEKVYEEIALMMEKVFEDLHIEKNDVVLISGMARGVDEIFALYAMNNGLPLFAAIPHKIYWHKARKESAIRYDEILEYAKKSAGFQEISKNYKNIGSSFFARNQFMVDMADIVISYMKYNSPGTMDTIKRAKEAGKYYGNVLDLITK</sequence>
<accession>A0A1W1WQB6</accession>